<evidence type="ECO:0000256" key="2">
    <source>
        <dbReference type="SAM" id="SignalP"/>
    </source>
</evidence>
<feature type="compositionally biased region" description="Polar residues" evidence="1">
    <location>
        <begin position="46"/>
        <end position="58"/>
    </location>
</feature>
<dbReference type="RefSeq" id="XP_066706293.1">
    <property type="nucleotide sequence ID" value="XM_066837400.1"/>
</dbReference>
<dbReference type="GeneID" id="92070462"/>
<feature type="region of interest" description="Disordered" evidence="1">
    <location>
        <begin position="38"/>
        <end position="58"/>
    </location>
</feature>
<dbReference type="Proteomes" id="UP001391051">
    <property type="component" value="Unassembled WGS sequence"/>
</dbReference>
<gene>
    <name evidence="3" type="ORF">PG986_001178</name>
</gene>
<name>A0ABR1QX40_9PEZI</name>
<accession>A0ABR1QX40</accession>
<protein>
    <submittedName>
        <fullName evidence="3">Uncharacterized protein</fullName>
    </submittedName>
</protein>
<dbReference type="EMBL" id="JAQQWE010000001">
    <property type="protein sequence ID" value="KAK7966901.1"/>
    <property type="molecule type" value="Genomic_DNA"/>
</dbReference>
<evidence type="ECO:0000256" key="1">
    <source>
        <dbReference type="SAM" id="MobiDB-lite"/>
    </source>
</evidence>
<keyword evidence="4" id="KW-1185">Reference proteome</keyword>
<keyword evidence="2" id="KW-0732">Signal</keyword>
<sequence>MHFTQTTVITALALAGPGLALPADNHKDDVVISASIGWGDKDGDESSTSTSHPEASTAFTQSVTTTGVVSRCVASTATTVTTTLNPMTAEPAAPFDSPHQTIGPIPLFSARVGEIGAQLLANVEIPSDPSPTPSPTSGLQANAVPTVPAYALPIDNTKKDGDVEIKANGTLQLALNPDQETDSTQALYMDGNLDGVTLLEEQEEDTESMHKLREGKCNGQNGKCHIKIKGVPTNKECEQGTTCSSKGSRCFLTGRVWHRSYVSCT</sequence>
<proteinExistence type="predicted"/>
<feature type="chain" id="PRO_5045359531" evidence="2">
    <location>
        <begin position="21"/>
        <end position="265"/>
    </location>
</feature>
<comment type="caution">
    <text evidence="3">The sequence shown here is derived from an EMBL/GenBank/DDBJ whole genome shotgun (WGS) entry which is preliminary data.</text>
</comment>
<evidence type="ECO:0000313" key="3">
    <source>
        <dbReference type="EMBL" id="KAK7966901.1"/>
    </source>
</evidence>
<feature type="signal peptide" evidence="2">
    <location>
        <begin position="1"/>
        <end position="20"/>
    </location>
</feature>
<reference evidence="3 4" key="1">
    <citation type="submission" date="2023-01" db="EMBL/GenBank/DDBJ databases">
        <title>Analysis of 21 Apiospora genomes using comparative genomics revels a genus with tremendous synthesis potential of carbohydrate active enzymes and secondary metabolites.</title>
        <authorList>
            <person name="Sorensen T."/>
        </authorList>
    </citation>
    <scope>NUCLEOTIDE SEQUENCE [LARGE SCALE GENOMIC DNA]</scope>
    <source>
        <strain evidence="3 4">CBS 24483</strain>
    </source>
</reference>
<evidence type="ECO:0000313" key="4">
    <source>
        <dbReference type="Proteomes" id="UP001391051"/>
    </source>
</evidence>
<organism evidence="3 4">
    <name type="scientific">Apiospora aurea</name>
    <dbReference type="NCBI Taxonomy" id="335848"/>
    <lineage>
        <taxon>Eukaryota</taxon>
        <taxon>Fungi</taxon>
        <taxon>Dikarya</taxon>
        <taxon>Ascomycota</taxon>
        <taxon>Pezizomycotina</taxon>
        <taxon>Sordariomycetes</taxon>
        <taxon>Xylariomycetidae</taxon>
        <taxon>Amphisphaeriales</taxon>
        <taxon>Apiosporaceae</taxon>
        <taxon>Apiospora</taxon>
    </lineage>
</organism>